<dbReference type="Pfam" id="PF08904">
    <property type="entry name" value="EipB_like"/>
    <property type="match status" value="1"/>
</dbReference>
<evidence type="ECO:0000313" key="2">
    <source>
        <dbReference type="EMBL" id="NMM45839.1"/>
    </source>
</evidence>
<dbReference type="Proteomes" id="UP000539372">
    <property type="component" value="Unassembled WGS sequence"/>
</dbReference>
<evidence type="ECO:0000256" key="1">
    <source>
        <dbReference type="SAM" id="SignalP"/>
    </source>
</evidence>
<keyword evidence="1" id="KW-0732">Signal</keyword>
<organism evidence="2 3">
    <name type="scientific">Pacificispira spongiicola</name>
    <dbReference type="NCBI Taxonomy" id="2729598"/>
    <lineage>
        <taxon>Bacteria</taxon>
        <taxon>Pseudomonadati</taxon>
        <taxon>Pseudomonadota</taxon>
        <taxon>Alphaproteobacteria</taxon>
        <taxon>Rhodospirillales</taxon>
        <taxon>Rhodospirillaceae</taxon>
        <taxon>Pacificispira</taxon>
    </lineage>
</organism>
<feature type="signal peptide" evidence="1">
    <location>
        <begin position="1"/>
        <end position="24"/>
    </location>
</feature>
<protein>
    <submittedName>
        <fullName evidence="2">DUF1849 family protein</fullName>
    </submittedName>
</protein>
<keyword evidence="3" id="KW-1185">Reference proteome</keyword>
<dbReference type="EMBL" id="JABBNT010000004">
    <property type="protein sequence ID" value="NMM45839.1"/>
    <property type="molecule type" value="Genomic_DNA"/>
</dbReference>
<feature type="chain" id="PRO_5031357925" evidence="1">
    <location>
        <begin position="25"/>
        <end position="271"/>
    </location>
</feature>
<dbReference type="InterPro" id="IPR015000">
    <property type="entry name" value="EipB-like"/>
</dbReference>
<accession>A0A7Y0E257</accession>
<sequence length="271" mass="29502">MARRIVILAIACLGLFAPETVAPAFSQEIAPKIVPHSARYRLSLLETRMGDITSFTGLMRFDVTRTCQDWTTESELHMVADMDGNASFNLTVDHKAHEALDGSWLAFESTADTPNGTEVIAGRAERRPDGSVVANFTAPKNGALALPPETRFPIDTIQWNLDAMWGQNQRLLTYILFDGSDPFAWRATDLVAGKPEAPRADVSDPNGLLAGQMKRIVSALFEVGKQDSEPTTTYISDTLPNGVIVRMTIDIGVMVAEAELVEVLAIPEPGC</sequence>
<dbReference type="RefSeq" id="WP_169626215.1">
    <property type="nucleotide sequence ID" value="NZ_JABBNT010000004.1"/>
</dbReference>
<proteinExistence type="predicted"/>
<gene>
    <name evidence="2" type="ORF">HH303_15185</name>
</gene>
<dbReference type="AlphaFoldDB" id="A0A7Y0E257"/>
<reference evidence="2 3" key="1">
    <citation type="submission" date="2020-04" db="EMBL/GenBank/DDBJ databases">
        <title>Rhodospirillaceae bacterium KN72 isolated from deep sea.</title>
        <authorList>
            <person name="Zhang D.-C."/>
        </authorList>
    </citation>
    <scope>NUCLEOTIDE SEQUENCE [LARGE SCALE GENOMIC DNA]</scope>
    <source>
        <strain evidence="2 3">KN72</strain>
    </source>
</reference>
<comment type="caution">
    <text evidence="2">The sequence shown here is derived from an EMBL/GenBank/DDBJ whole genome shotgun (WGS) entry which is preliminary data.</text>
</comment>
<name>A0A7Y0E257_9PROT</name>
<evidence type="ECO:0000313" key="3">
    <source>
        <dbReference type="Proteomes" id="UP000539372"/>
    </source>
</evidence>